<dbReference type="EMBL" id="CADCWO010000032">
    <property type="protein sequence ID" value="CAA9559159.1"/>
    <property type="molecule type" value="Genomic_DNA"/>
</dbReference>
<proteinExistence type="predicted"/>
<protein>
    <recommendedName>
        <fullName evidence="2">Mobile element protein</fullName>
    </recommendedName>
</protein>
<dbReference type="AlphaFoldDB" id="A0A6J4UXT9"/>
<organism evidence="1">
    <name type="scientific">uncultured Synechococcales cyanobacterium</name>
    <dbReference type="NCBI Taxonomy" id="1936017"/>
    <lineage>
        <taxon>Bacteria</taxon>
        <taxon>Bacillati</taxon>
        <taxon>Cyanobacteriota</taxon>
        <taxon>Cyanophyceae</taxon>
        <taxon>Synechococcales</taxon>
        <taxon>environmental samples</taxon>
    </lineage>
</organism>
<gene>
    <name evidence="1" type="ORF">AVDCRST_MAG81-739</name>
</gene>
<reference evidence="1" key="1">
    <citation type="submission" date="2020-02" db="EMBL/GenBank/DDBJ databases">
        <authorList>
            <person name="Meier V. D."/>
        </authorList>
    </citation>
    <scope>NUCLEOTIDE SEQUENCE</scope>
    <source>
        <strain evidence="1">AVDCRST_MAG81</strain>
    </source>
</reference>
<evidence type="ECO:0000313" key="1">
    <source>
        <dbReference type="EMBL" id="CAA9559159.1"/>
    </source>
</evidence>
<evidence type="ECO:0008006" key="2">
    <source>
        <dbReference type="Google" id="ProtNLM"/>
    </source>
</evidence>
<sequence length="39" mass="4561">MSSLEELFCHIDDFYQAFEPCWQQHLLGQGYRSAGAPER</sequence>
<name>A0A6J4UXT9_9CYAN</name>
<accession>A0A6J4UXT9</accession>